<name>A0A6V7X1T3_MELEN</name>
<sequence>MKMIIIKKRLFKNTCHLYIIYFLILLIYFRQIPIQRKNKTHIFVTNLFYYEQIKFFEKKLPNTMVMLFNVEKDVNIENLRKGSACLVYSNYGWPIWRKAYIEPIIGHRPEFECKLSVYRLACHNMELNPYYRLSQQSVEIKISRHSKPFQVQLKWADRIHRKFVVCPSRLFAFDQWHLFITAMEIYRAHKVDLVQIYIQSVDPQIFKLIKVYEKNGILQIRPALEMPIIDSLDFNPNSETSWQNQLVNFQDCLYEYRESADFIAFPDWDDFMFTRSYSIPYSSVLNKLAYKHPKYVGFIVDRYLGVHESLEEMTKKEHNIVDFWHIGIQYSKRNKQFYYGKAIYIPNNGLFGVDLHWANRVEADDYQQIRVPMEDMYIIHARDYSKFPMNGYIHNVDYLEKNFNKFIEEYNLTEIISNLPKKEELVQQFNECLGFDSQNMKEILKNIKSKCWNYHHCGITEVKNNCTNVKNQWEKIFMSGDELNVYMLINSEFVKRKYL</sequence>
<protein>
    <recommendedName>
        <fullName evidence="8">Glycosyltransferase family 92 protein</fullName>
        <ecNumber evidence="8">2.4.1.-</ecNumber>
    </recommendedName>
</protein>
<dbReference type="GO" id="GO:0016020">
    <property type="term" value="C:membrane"/>
    <property type="evidence" value="ECO:0007669"/>
    <property type="project" value="UniProtKB-SubCell"/>
</dbReference>
<organism evidence="9 10">
    <name type="scientific">Meloidogyne enterolobii</name>
    <name type="common">Root-knot nematode worm</name>
    <name type="synonym">Meloidogyne mayaguensis</name>
    <dbReference type="NCBI Taxonomy" id="390850"/>
    <lineage>
        <taxon>Eukaryota</taxon>
        <taxon>Metazoa</taxon>
        <taxon>Ecdysozoa</taxon>
        <taxon>Nematoda</taxon>
        <taxon>Chromadorea</taxon>
        <taxon>Rhabditida</taxon>
        <taxon>Tylenchina</taxon>
        <taxon>Tylenchomorpha</taxon>
        <taxon>Tylenchoidea</taxon>
        <taxon>Meloidogynidae</taxon>
        <taxon>Meloidogyninae</taxon>
        <taxon>Meloidogyne</taxon>
    </lineage>
</organism>
<dbReference type="InterPro" id="IPR008166">
    <property type="entry name" value="Glyco_transf_92"/>
</dbReference>
<evidence type="ECO:0000313" key="10">
    <source>
        <dbReference type="Proteomes" id="UP000580250"/>
    </source>
</evidence>
<evidence type="ECO:0000256" key="6">
    <source>
        <dbReference type="ARBA" id="ARBA00022989"/>
    </source>
</evidence>
<evidence type="ECO:0000256" key="4">
    <source>
        <dbReference type="ARBA" id="ARBA00022679"/>
    </source>
</evidence>
<dbReference type="GO" id="GO:0016757">
    <property type="term" value="F:glycosyltransferase activity"/>
    <property type="evidence" value="ECO:0007669"/>
    <property type="project" value="UniProtKB-UniRule"/>
</dbReference>
<accession>A0A6V7X1T3</accession>
<evidence type="ECO:0000313" key="9">
    <source>
        <dbReference type="EMBL" id="CAD2193244.1"/>
    </source>
</evidence>
<keyword evidence="7 8" id="KW-0472">Membrane</keyword>
<dbReference type="Proteomes" id="UP000580250">
    <property type="component" value="Unassembled WGS sequence"/>
</dbReference>
<evidence type="ECO:0000256" key="8">
    <source>
        <dbReference type="RuleBase" id="RU366017"/>
    </source>
</evidence>
<comment type="subcellular location">
    <subcellularLocation>
        <location evidence="1">Membrane</location>
        <topology evidence="1">Single-pass membrane protein</topology>
    </subcellularLocation>
</comment>
<gene>
    <name evidence="9" type="ORF">MENT_LOCUS46179</name>
</gene>
<dbReference type="PANTHER" id="PTHR21645">
    <property type="entry name" value="GLYCOSYLTRANSFERASE FAMILY 92 PROTEIN"/>
    <property type="match status" value="1"/>
</dbReference>
<evidence type="ECO:0000256" key="2">
    <source>
        <dbReference type="ARBA" id="ARBA00007647"/>
    </source>
</evidence>
<keyword evidence="3 8" id="KW-0328">Glycosyltransferase</keyword>
<dbReference type="OrthoDB" id="5809216at2759"/>
<dbReference type="Pfam" id="PF01697">
    <property type="entry name" value="Glyco_transf_92"/>
    <property type="match status" value="1"/>
</dbReference>
<keyword evidence="6 8" id="KW-1133">Transmembrane helix</keyword>
<keyword evidence="4 8" id="KW-0808">Transferase</keyword>
<comment type="caution">
    <text evidence="9">The sequence shown here is derived from an EMBL/GenBank/DDBJ whole genome shotgun (WGS) entry which is preliminary data.</text>
</comment>
<reference evidence="9 10" key="1">
    <citation type="submission" date="2020-08" db="EMBL/GenBank/DDBJ databases">
        <authorList>
            <person name="Koutsovoulos G."/>
            <person name="Danchin GJ E."/>
        </authorList>
    </citation>
    <scope>NUCLEOTIDE SEQUENCE [LARGE SCALE GENOMIC DNA]</scope>
</reference>
<evidence type="ECO:0000256" key="7">
    <source>
        <dbReference type="ARBA" id="ARBA00023136"/>
    </source>
</evidence>
<dbReference type="EC" id="2.4.1.-" evidence="8"/>
<dbReference type="EMBL" id="CAJEWN010001015">
    <property type="protein sequence ID" value="CAD2193244.1"/>
    <property type="molecule type" value="Genomic_DNA"/>
</dbReference>
<keyword evidence="5 8" id="KW-0812">Transmembrane</keyword>
<evidence type="ECO:0000256" key="3">
    <source>
        <dbReference type="ARBA" id="ARBA00022676"/>
    </source>
</evidence>
<dbReference type="AlphaFoldDB" id="A0A6V7X1T3"/>
<dbReference type="PANTHER" id="PTHR21645:SF2">
    <property type="entry name" value="GLYCOSYLTRANSFERASE FAMILY 92 PROTEIN F59C6.8"/>
    <property type="match status" value="1"/>
</dbReference>
<feature type="transmembrane region" description="Helical" evidence="8">
    <location>
        <begin position="10"/>
        <end position="29"/>
    </location>
</feature>
<evidence type="ECO:0000256" key="1">
    <source>
        <dbReference type="ARBA" id="ARBA00004167"/>
    </source>
</evidence>
<comment type="similarity">
    <text evidence="2 8">Belongs to the glycosyltransferase 92 family.</text>
</comment>
<evidence type="ECO:0000256" key="5">
    <source>
        <dbReference type="ARBA" id="ARBA00022692"/>
    </source>
</evidence>
<dbReference type="InterPro" id="IPR052012">
    <property type="entry name" value="GTase_92"/>
</dbReference>
<proteinExistence type="inferred from homology"/>